<dbReference type="AlphaFoldDB" id="A0A563W4N6"/>
<organism evidence="2 3">
    <name type="scientific">Hyella patelloides LEGE 07179</name>
    <dbReference type="NCBI Taxonomy" id="945734"/>
    <lineage>
        <taxon>Bacteria</taxon>
        <taxon>Bacillati</taxon>
        <taxon>Cyanobacteriota</taxon>
        <taxon>Cyanophyceae</taxon>
        <taxon>Pleurocapsales</taxon>
        <taxon>Hyellaceae</taxon>
        <taxon>Hyella</taxon>
    </lineage>
</organism>
<gene>
    <name evidence="2" type="ORF">H1P_850019</name>
</gene>
<dbReference type="Proteomes" id="UP000320055">
    <property type="component" value="Unassembled WGS sequence"/>
</dbReference>
<feature type="region of interest" description="Disordered" evidence="1">
    <location>
        <begin position="173"/>
        <end position="235"/>
    </location>
</feature>
<evidence type="ECO:0000313" key="3">
    <source>
        <dbReference type="Proteomes" id="UP000320055"/>
    </source>
</evidence>
<dbReference type="RefSeq" id="WP_144868095.1">
    <property type="nucleotide sequence ID" value="NZ_LR213843.1"/>
</dbReference>
<name>A0A563W4N6_9CYAN</name>
<evidence type="ECO:0000256" key="1">
    <source>
        <dbReference type="SAM" id="MobiDB-lite"/>
    </source>
</evidence>
<dbReference type="EMBL" id="CAACVJ010000693">
    <property type="protein sequence ID" value="VEP18662.1"/>
    <property type="molecule type" value="Genomic_DNA"/>
</dbReference>
<protein>
    <submittedName>
        <fullName evidence="2">Uncharacterized protein</fullName>
    </submittedName>
</protein>
<evidence type="ECO:0000313" key="2">
    <source>
        <dbReference type="EMBL" id="VEP18662.1"/>
    </source>
</evidence>
<keyword evidence="3" id="KW-1185">Reference proteome</keyword>
<feature type="compositionally biased region" description="Low complexity" evidence="1">
    <location>
        <begin position="72"/>
        <end position="88"/>
    </location>
</feature>
<proteinExistence type="predicted"/>
<feature type="compositionally biased region" description="Polar residues" evidence="1">
    <location>
        <begin position="210"/>
        <end position="225"/>
    </location>
</feature>
<accession>A0A563W4N6</accession>
<sequence>MMDRAAVKTRFSLSDQKLKRTLQYCQINETQATFNDEEVTLIGDLRVLIEQEKLSYAAAGKRLGLCSPPSQPSSSSSASSKRNAASAPGEGAGMPDLNIQASPKIKELFQKSAHAALQAEMDEAFAAALQELPAMAVESWNKLTTSGDFANELPVAHDKARELMAASYQEEQDRKRAMPHPRPMKQVYQPLGGAGFGAGESDVDADFPPGNNSTSVDAESSTSEEQTLDDQPFSL</sequence>
<feature type="region of interest" description="Disordered" evidence="1">
    <location>
        <begin position="65"/>
        <end position="98"/>
    </location>
</feature>
<reference evidence="2 3" key="1">
    <citation type="submission" date="2019-01" db="EMBL/GenBank/DDBJ databases">
        <authorList>
            <person name="Brito A."/>
        </authorList>
    </citation>
    <scope>NUCLEOTIDE SEQUENCE [LARGE SCALE GENOMIC DNA]</scope>
    <source>
        <strain evidence="2">1</strain>
    </source>
</reference>